<dbReference type="Pfam" id="PF10706">
    <property type="entry name" value="Aminoglyc_resit"/>
    <property type="match status" value="1"/>
</dbReference>
<comment type="caution">
    <text evidence="1">The sequence shown here is derived from an EMBL/GenBank/DDBJ whole genome shotgun (WGS) entry which is preliminary data.</text>
</comment>
<dbReference type="Gene3D" id="3.30.460.40">
    <property type="match status" value="1"/>
</dbReference>
<accession>A0A0M0LFM3</accession>
<dbReference type="EMBL" id="LILB01000005">
    <property type="protein sequence ID" value="KOO49895.1"/>
    <property type="molecule type" value="Genomic_DNA"/>
</dbReference>
<dbReference type="InterPro" id="IPR019646">
    <property type="entry name" value="Aminoglyc_AdlTrfase"/>
</dbReference>
<sequence length="200" mass="23629">MRTDIDNWSPLSVIEIKEVFAHIPSMWGIAGGWALDLHLGKKSREHSDIDVVIFREEQQVVYQSLKVDWILYKAEAGKLKPWKDGEYLESTNDIWVSKNEDSPWTFQIMLIDSENNDWIYRREKSIKKGKNEIFQWTNNGTPYIKPEVQLLYKAGSKQVREKDFKDFQTILPLLLPKEMEWLKLSLKKQFPEGHSWIGFL</sequence>
<protein>
    <recommendedName>
        <fullName evidence="3">Amino acid transporter</fullName>
    </recommendedName>
</protein>
<dbReference type="RefSeq" id="WP_053418069.1">
    <property type="nucleotide sequence ID" value="NZ_LILB01000005.1"/>
</dbReference>
<dbReference type="GeneID" id="301137677"/>
<dbReference type="Proteomes" id="UP000036867">
    <property type="component" value="Unassembled WGS sequence"/>
</dbReference>
<evidence type="ECO:0000313" key="2">
    <source>
        <dbReference type="Proteomes" id="UP000036867"/>
    </source>
</evidence>
<evidence type="ECO:0008006" key="3">
    <source>
        <dbReference type="Google" id="ProtNLM"/>
    </source>
</evidence>
<organism evidence="1 2">
    <name type="scientific">Viridibacillus arvi</name>
    <dbReference type="NCBI Taxonomy" id="263475"/>
    <lineage>
        <taxon>Bacteria</taxon>
        <taxon>Bacillati</taxon>
        <taxon>Bacillota</taxon>
        <taxon>Bacilli</taxon>
        <taxon>Bacillales</taxon>
        <taxon>Caryophanaceae</taxon>
        <taxon>Viridibacillus</taxon>
    </lineage>
</organism>
<proteinExistence type="predicted"/>
<keyword evidence="2" id="KW-1185">Reference proteome</keyword>
<name>A0A0M0LFM3_9BACL</name>
<evidence type="ECO:0000313" key="1">
    <source>
        <dbReference type="EMBL" id="KOO49895.1"/>
    </source>
</evidence>
<dbReference type="OrthoDB" id="9800567at2"/>
<reference evidence="2" key="1">
    <citation type="submission" date="2015-08" db="EMBL/GenBank/DDBJ databases">
        <title>Fjat-10028 dsm 16317.</title>
        <authorList>
            <person name="Liu B."/>
            <person name="Wang J."/>
            <person name="Zhu Y."/>
            <person name="Liu G."/>
            <person name="Chen Q."/>
            <person name="Chen Z."/>
            <person name="Lan J."/>
            <person name="Che J."/>
            <person name="Ge C."/>
            <person name="Shi H."/>
            <person name="Pan Z."/>
            <person name="Liu X."/>
        </authorList>
    </citation>
    <scope>NUCLEOTIDE SEQUENCE [LARGE SCALE GENOMIC DNA]</scope>
    <source>
        <strain evidence="2">DSM 16317</strain>
    </source>
</reference>
<dbReference type="STRING" id="263475.AMD00_16410"/>
<dbReference type="PATRIC" id="fig|263475.3.peg.4567"/>
<gene>
    <name evidence="1" type="ORF">AMD00_16410</name>
</gene>
<dbReference type="AlphaFoldDB" id="A0A0M0LFM3"/>